<name>A0A845MHK2_9PROT</name>
<dbReference type="GO" id="GO:0022857">
    <property type="term" value="F:transmembrane transporter activity"/>
    <property type="evidence" value="ECO:0007669"/>
    <property type="project" value="UniProtKB-UniRule"/>
</dbReference>
<dbReference type="GO" id="GO:0015740">
    <property type="term" value="P:C4-dicarboxylate transport"/>
    <property type="evidence" value="ECO:0007669"/>
    <property type="project" value="TreeGrafter"/>
</dbReference>
<keyword evidence="12" id="KW-1185">Reference proteome</keyword>
<feature type="transmembrane region" description="Helical" evidence="9">
    <location>
        <begin position="87"/>
        <end position="109"/>
    </location>
</feature>
<comment type="subcellular location">
    <subcellularLocation>
        <location evidence="1 9">Cell inner membrane</location>
        <topology evidence="1 9">Multi-pass membrane protein</topology>
    </subcellularLocation>
</comment>
<keyword evidence="6 9" id="KW-1133">Transmembrane helix</keyword>
<dbReference type="GO" id="GO:0005886">
    <property type="term" value="C:plasma membrane"/>
    <property type="evidence" value="ECO:0007669"/>
    <property type="project" value="UniProtKB-SubCell"/>
</dbReference>
<keyword evidence="4 9" id="KW-0997">Cell inner membrane</keyword>
<feature type="transmembrane region" description="Helical" evidence="9">
    <location>
        <begin position="44"/>
        <end position="66"/>
    </location>
</feature>
<dbReference type="RefSeq" id="WP_161339265.1">
    <property type="nucleotide sequence ID" value="NZ_JBHSDG010000004.1"/>
</dbReference>
<comment type="similarity">
    <text evidence="8 9">Belongs to the TRAP transporter small permease family.</text>
</comment>
<protein>
    <recommendedName>
        <fullName evidence="9">TRAP transporter small permease protein</fullName>
    </recommendedName>
</protein>
<evidence type="ECO:0000256" key="9">
    <source>
        <dbReference type="RuleBase" id="RU369079"/>
    </source>
</evidence>
<sequence length="172" mass="19563">MLNRITKISEQILLVIACISVAIMVVVISADTLLRYVFNSPLSWAYNLTTYYLIVICFYFAISATFRDGVHISIDLFRFGMSKNVRLIADITWVLLSIIAFGLIAYANWKSIFETFVQNQHYEGIISWPVWLSYVPIFVGTCVLIIRLTLHVIALITKGNDPEVIFDGEQST</sequence>
<dbReference type="PANTHER" id="PTHR35011:SF10">
    <property type="entry name" value="TRAP TRANSPORTER SMALL PERMEASE PROTEIN"/>
    <property type="match status" value="1"/>
</dbReference>
<evidence type="ECO:0000256" key="8">
    <source>
        <dbReference type="ARBA" id="ARBA00038436"/>
    </source>
</evidence>
<keyword evidence="2 9" id="KW-0813">Transport</keyword>
<feature type="transmembrane region" description="Helical" evidence="9">
    <location>
        <begin position="129"/>
        <end position="150"/>
    </location>
</feature>
<evidence type="ECO:0000313" key="11">
    <source>
        <dbReference type="EMBL" id="MZR22806.1"/>
    </source>
</evidence>
<organism evidence="11 12">
    <name type="scientific">Sneathiella chungangensis</name>
    <dbReference type="NCBI Taxonomy" id="1418234"/>
    <lineage>
        <taxon>Bacteria</taxon>
        <taxon>Pseudomonadati</taxon>
        <taxon>Pseudomonadota</taxon>
        <taxon>Alphaproteobacteria</taxon>
        <taxon>Sneathiellales</taxon>
        <taxon>Sneathiellaceae</taxon>
        <taxon>Sneathiella</taxon>
    </lineage>
</organism>
<keyword evidence="3" id="KW-1003">Cell membrane</keyword>
<comment type="subunit">
    <text evidence="9">The complex comprises the extracytoplasmic solute receptor protein and the two transmembrane proteins.</text>
</comment>
<evidence type="ECO:0000256" key="7">
    <source>
        <dbReference type="ARBA" id="ARBA00023136"/>
    </source>
</evidence>
<dbReference type="PANTHER" id="PTHR35011">
    <property type="entry name" value="2,3-DIKETO-L-GULONATE TRAP TRANSPORTER SMALL PERMEASE PROTEIN YIAM"/>
    <property type="match status" value="1"/>
</dbReference>
<evidence type="ECO:0000256" key="1">
    <source>
        <dbReference type="ARBA" id="ARBA00004429"/>
    </source>
</evidence>
<keyword evidence="7 9" id="KW-0472">Membrane</keyword>
<evidence type="ECO:0000256" key="6">
    <source>
        <dbReference type="ARBA" id="ARBA00022989"/>
    </source>
</evidence>
<evidence type="ECO:0000256" key="2">
    <source>
        <dbReference type="ARBA" id="ARBA00022448"/>
    </source>
</evidence>
<evidence type="ECO:0000256" key="4">
    <source>
        <dbReference type="ARBA" id="ARBA00022519"/>
    </source>
</evidence>
<feature type="transmembrane region" description="Helical" evidence="9">
    <location>
        <begin position="12"/>
        <end position="38"/>
    </location>
</feature>
<dbReference type="OrthoDB" id="4250245at2"/>
<comment type="function">
    <text evidence="9">Part of the tripartite ATP-independent periplasmic (TRAP) transport system.</text>
</comment>
<comment type="caution">
    <text evidence="11">The sequence shown here is derived from an EMBL/GenBank/DDBJ whole genome shotgun (WGS) entry which is preliminary data.</text>
</comment>
<dbReference type="AlphaFoldDB" id="A0A845MHK2"/>
<feature type="domain" description="Tripartite ATP-independent periplasmic transporters DctQ component" evidence="10">
    <location>
        <begin position="24"/>
        <end position="156"/>
    </location>
</feature>
<evidence type="ECO:0000259" key="10">
    <source>
        <dbReference type="Pfam" id="PF04290"/>
    </source>
</evidence>
<evidence type="ECO:0000256" key="5">
    <source>
        <dbReference type="ARBA" id="ARBA00022692"/>
    </source>
</evidence>
<evidence type="ECO:0000313" key="12">
    <source>
        <dbReference type="Proteomes" id="UP000445696"/>
    </source>
</evidence>
<accession>A0A845MHK2</accession>
<dbReference type="EMBL" id="WTVA01000004">
    <property type="protein sequence ID" value="MZR22806.1"/>
    <property type="molecule type" value="Genomic_DNA"/>
</dbReference>
<dbReference type="Pfam" id="PF04290">
    <property type="entry name" value="DctQ"/>
    <property type="match status" value="1"/>
</dbReference>
<dbReference type="Proteomes" id="UP000445696">
    <property type="component" value="Unassembled WGS sequence"/>
</dbReference>
<dbReference type="InterPro" id="IPR007387">
    <property type="entry name" value="TRAP_DctQ"/>
</dbReference>
<dbReference type="InterPro" id="IPR055348">
    <property type="entry name" value="DctQ"/>
</dbReference>
<gene>
    <name evidence="11" type="ORF">GQF03_10735</name>
</gene>
<proteinExistence type="inferred from homology"/>
<reference evidence="11 12" key="1">
    <citation type="journal article" date="2014" name="Int. J. Syst. Evol. Microbiol.">
        <title>Sneathiella chungangensis sp. nov., isolated from a marine sand, and emended description of the genus Sneathiella.</title>
        <authorList>
            <person name="Siamphan C."/>
            <person name="Kim H."/>
            <person name="Lee J.S."/>
            <person name="Kim W."/>
        </authorList>
    </citation>
    <scope>NUCLEOTIDE SEQUENCE [LARGE SCALE GENOMIC DNA]</scope>
    <source>
        <strain evidence="11 12">KCTC 32476</strain>
    </source>
</reference>
<evidence type="ECO:0000256" key="3">
    <source>
        <dbReference type="ARBA" id="ARBA00022475"/>
    </source>
</evidence>
<keyword evidence="5 9" id="KW-0812">Transmembrane</keyword>